<reference evidence="2 3" key="1">
    <citation type="submission" date="2024-11" db="EMBL/GenBank/DDBJ databases">
        <title>A near-complete genome assembly of Cinchona calisaya.</title>
        <authorList>
            <person name="Lian D.C."/>
            <person name="Zhao X.W."/>
            <person name="Wei L."/>
        </authorList>
    </citation>
    <scope>NUCLEOTIDE SEQUENCE [LARGE SCALE GENOMIC DNA]</scope>
    <source>
        <tissue evidence="2">Nenye</tissue>
    </source>
</reference>
<protein>
    <submittedName>
        <fullName evidence="2">Uncharacterized protein</fullName>
    </submittedName>
</protein>
<feature type="region of interest" description="Disordered" evidence="1">
    <location>
        <begin position="256"/>
        <end position="277"/>
    </location>
</feature>
<feature type="region of interest" description="Disordered" evidence="1">
    <location>
        <begin position="323"/>
        <end position="402"/>
    </location>
</feature>
<dbReference type="PANTHER" id="PTHR33737">
    <property type="entry name" value="OS05G0121800 PROTEIN"/>
    <property type="match status" value="1"/>
</dbReference>
<gene>
    <name evidence="2" type="ORF">ACH5RR_004772</name>
</gene>
<feature type="region of interest" description="Disordered" evidence="1">
    <location>
        <begin position="433"/>
        <end position="472"/>
    </location>
</feature>
<accession>A0ABD3AYM7</accession>
<dbReference type="AlphaFoldDB" id="A0ABD3AYM7"/>
<dbReference type="Proteomes" id="UP001630127">
    <property type="component" value="Unassembled WGS sequence"/>
</dbReference>
<keyword evidence="3" id="KW-1185">Reference proteome</keyword>
<dbReference type="EMBL" id="JBJUIK010000002">
    <property type="protein sequence ID" value="KAL3536311.1"/>
    <property type="molecule type" value="Genomic_DNA"/>
</dbReference>
<evidence type="ECO:0000313" key="3">
    <source>
        <dbReference type="Proteomes" id="UP001630127"/>
    </source>
</evidence>
<proteinExistence type="predicted"/>
<sequence>MEDDSDRIDLQVKRLSLIDFSSENDALFLHSSPSPLSATRCGLHDPQSSEKQMELEIFESSGSLSGEKEAGITPESDLDDQLPDLNESSEPDRARRKGKCNLRKSLAWDTAFFTSAGVLDPEELSCMIKGAEKTEKQKLPGIQEDIQRSMDSISTLDSDNLTMENLEAELFDDIRASIQKSSKAFNATNVNSKMISGKSQAITSMKKTDLASQNQKPALKKTVGISKSQTKQTLRMRGTAKAVKQDSVCPQEVQAAFSTESSNPTLPKPPPVINRGKPISTATAQRASLAGSQANKYGNDKTTIVASKGDQALKAPIISGARRVLPKSSSSSNSSCIGSSNSTRTKSSTSSLADRSGSVSSDNVGKSHLVAVRRKIGERTENPPPSGSTLKTPSKTAARNRTISGNSAVSAYLMTSKIYSSISPASSVSEWSSASSSSSCTINQRSNQSRTSFDASSCRSLDNDTIPSDLNKQSNGQIVEQEHGNEGITIQNESRSQVGRVSHLASVKPSGLRMPSPKIGFFDGVKSARTPTGAMRSHANLGVLPKVGPAIPSPNRSSIMKPKIGKLSHARTVSSLAKVNPQELTSPLSLGEKSLASINVSGDTSDLESLEVNDEISGESCLKVEEVGGEGLHQPNHLAVDVFGAVTNESCGVPFLQESETSLDMDAIACSKANKILANSGTCDPNTGCDGIWRPSKKVSEDARDGENALVSVLPKFLRTDEKENAVFAETIT</sequence>
<feature type="compositionally biased region" description="Polar residues" evidence="1">
    <location>
        <begin position="387"/>
        <end position="402"/>
    </location>
</feature>
<feature type="compositionally biased region" description="Polar residues" evidence="1">
    <location>
        <begin position="256"/>
        <end position="265"/>
    </location>
</feature>
<evidence type="ECO:0000256" key="1">
    <source>
        <dbReference type="SAM" id="MobiDB-lite"/>
    </source>
</evidence>
<dbReference type="InterPro" id="IPR045882">
    <property type="entry name" value="GPT1/2"/>
</dbReference>
<dbReference type="PANTHER" id="PTHR33737:SF2">
    <property type="entry name" value="OS12G0102700 PROTEIN"/>
    <property type="match status" value="1"/>
</dbReference>
<feature type="compositionally biased region" description="Polar residues" evidence="1">
    <location>
        <begin position="440"/>
        <end position="472"/>
    </location>
</feature>
<feature type="region of interest" description="Disordered" evidence="1">
    <location>
        <begin position="29"/>
        <end position="97"/>
    </location>
</feature>
<evidence type="ECO:0000313" key="2">
    <source>
        <dbReference type="EMBL" id="KAL3536311.1"/>
    </source>
</evidence>
<organism evidence="2 3">
    <name type="scientific">Cinchona calisaya</name>
    <dbReference type="NCBI Taxonomy" id="153742"/>
    <lineage>
        <taxon>Eukaryota</taxon>
        <taxon>Viridiplantae</taxon>
        <taxon>Streptophyta</taxon>
        <taxon>Embryophyta</taxon>
        <taxon>Tracheophyta</taxon>
        <taxon>Spermatophyta</taxon>
        <taxon>Magnoliopsida</taxon>
        <taxon>eudicotyledons</taxon>
        <taxon>Gunneridae</taxon>
        <taxon>Pentapetalae</taxon>
        <taxon>asterids</taxon>
        <taxon>lamiids</taxon>
        <taxon>Gentianales</taxon>
        <taxon>Rubiaceae</taxon>
        <taxon>Cinchonoideae</taxon>
        <taxon>Cinchoneae</taxon>
        <taxon>Cinchona</taxon>
    </lineage>
</organism>
<comment type="caution">
    <text evidence="2">The sequence shown here is derived from an EMBL/GenBank/DDBJ whole genome shotgun (WGS) entry which is preliminary data.</text>
</comment>
<feature type="compositionally biased region" description="Low complexity" evidence="1">
    <location>
        <begin position="328"/>
        <end position="351"/>
    </location>
</feature>
<name>A0ABD3AYM7_9GENT</name>